<accession>U5DDU4</accession>
<dbReference type="AlphaFoldDB" id="U5DDU4"/>
<dbReference type="Proteomes" id="UP000017836">
    <property type="component" value="Unassembled WGS sequence"/>
</dbReference>
<feature type="compositionally biased region" description="Acidic residues" evidence="1">
    <location>
        <begin position="202"/>
        <end position="222"/>
    </location>
</feature>
<feature type="compositionally biased region" description="Polar residues" evidence="1">
    <location>
        <begin position="224"/>
        <end position="233"/>
    </location>
</feature>
<organism evidence="2 3">
    <name type="scientific">Amborella trichopoda</name>
    <dbReference type="NCBI Taxonomy" id="13333"/>
    <lineage>
        <taxon>Eukaryota</taxon>
        <taxon>Viridiplantae</taxon>
        <taxon>Streptophyta</taxon>
        <taxon>Embryophyta</taxon>
        <taxon>Tracheophyta</taxon>
        <taxon>Spermatophyta</taxon>
        <taxon>Magnoliopsida</taxon>
        <taxon>Amborellales</taxon>
        <taxon>Amborellaceae</taxon>
        <taxon>Amborella</taxon>
    </lineage>
</organism>
<name>U5DDU4_AMBTC</name>
<gene>
    <name evidence="2" type="ORF">AMTR_s00068p00077060</name>
</gene>
<reference evidence="3" key="1">
    <citation type="journal article" date="2013" name="Science">
        <title>The Amborella genome and the evolution of flowering plants.</title>
        <authorList>
            <consortium name="Amborella Genome Project"/>
        </authorList>
    </citation>
    <scope>NUCLEOTIDE SEQUENCE [LARGE SCALE GENOMIC DNA]</scope>
</reference>
<dbReference type="EMBL" id="KI392059">
    <property type="protein sequence ID" value="ERN20400.1"/>
    <property type="molecule type" value="Genomic_DNA"/>
</dbReference>
<proteinExistence type="predicted"/>
<evidence type="ECO:0000256" key="1">
    <source>
        <dbReference type="SAM" id="MobiDB-lite"/>
    </source>
</evidence>
<feature type="region of interest" description="Disordered" evidence="1">
    <location>
        <begin position="197"/>
        <end position="233"/>
    </location>
</feature>
<dbReference type="OMA" id="NRRFWAR"/>
<sequence>MSQLGRKVETTLLNRRFWARCNHVVYITEPLVRVLRLSDSDDKPAMGFLFDVIRRAREAIFDNNIWSEEILEIVDRRVLSNPQNLYSNATLDDADIMEGVRNCIYKLEPDLETQMECMQQVKTQTLHNLVYVHYNLKLREKNIRIPTDYTPINLDYTFRRDLVDEWVSLRTLLLDQDFLSGAVANMDDNVNVAASNERDMAMDMDDDDTQNEDEAQDDEIDGTIENNWQEPVI</sequence>
<evidence type="ECO:0000313" key="2">
    <source>
        <dbReference type="EMBL" id="ERN20400.1"/>
    </source>
</evidence>
<protein>
    <submittedName>
        <fullName evidence="2">Uncharacterized protein</fullName>
    </submittedName>
</protein>
<dbReference type="HOGENOM" id="CLU_1191291_0_0_1"/>
<dbReference type="Gramene" id="ERN20400">
    <property type="protein sequence ID" value="ERN20400"/>
    <property type="gene ID" value="AMTR_s00068p00077060"/>
</dbReference>
<evidence type="ECO:0000313" key="3">
    <source>
        <dbReference type="Proteomes" id="UP000017836"/>
    </source>
</evidence>
<keyword evidence="3" id="KW-1185">Reference proteome</keyword>